<dbReference type="PANTHER" id="PTHR48075:SF5">
    <property type="entry name" value="3-HYDROXYBUTYRYL-COA DEHYDROGENASE"/>
    <property type="match status" value="1"/>
</dbReference>
<accession>A0A5P2QVQ5</accession>
<dbReference type="Gene3D" id="3.40.50.720">
    <property type="entry name" value="NAD(P)-binding Rossmann-like Domain"/>
    <property type="match status" value="1"/>
</dbReference>
<dbReference type="PANTHER" id="PTHR48075">
    <property type="entry name" value="3-HYDROXYACYL-COA DEHYDROGENASE FAMILY PROTEIN"/>
    <property type="match status" value="1"/>
</dbReference>
<dbReference type="InterPro" id="IPR036291">
    <property type="entry name" value="NAD(P)-bd_dom_sf"/>
</dbReference>
<name>A0A5P2QVQ5_9RHOB</name>
<evidence type="ECO:0000256" key="1">
    <source>
        <dbReference type="ARBA" id="ARBA00023002"/>
    </source>
</evidence>
<feature type="domain" description="3-hydroxyacyl-CoA dehydrogenase NAD binding" evidence="3">
    <location>
        <begin position="5"/>
        <end position="182"/>
    </location>
</feature>
<dbReference type="InterPro" id="IPR008927">
    <property type="entry name" value="6-PGluconate_DH-like_C_sf"/>
</dbReference>
<evidence type="ECO:0000259" key="2">
    <source>
        <dbReference type="Pfam" id="PF00725"/>
    </source>
</evidence>
<protein>
    <submittedName>
        <fullName evidence="4">3-hydroxyacyl-CoA dehydrogenase family protein</fullName>
    </submittedName>
</protein>
<dbReference type="GO" id="GO:0006635">
    <property type="term" value="P:fatty acid beta-oxidation"/>
    <property type="evidence" value="ECO:0007669"/>
    <property type="project" value="TreeGrafter"/>
</dbReference>
<sequence length="360" mass="38082">MIRSVAIFGGGTMGGGIALTCAKAGLRTTVIDTADGALDRLRARVHDHLAREVAKGRLDANRADDAVEHLVLSRDPHLVSGADLVIEAVHEDLEVKRGLMRRIEPLLKPQAIIATNTSCLLVRDIAAALDDPGRMLGLHYFSPAEISPIVELVSTEATRPDLTDRVLAFLTATGKSPLPCKDSPGFALNRFFCPYCNEAVRLLDDGVATTGQIDAVACEALGVAAGPFRVMNLTKPVIMLKAMESLAALGPFYRPAEGLRAIGAALADWQIEEQPAPLSETVRRTVADRLTGALLLPATDAMAAGVVAPADLDRGARAALRFTRTPVSLQADLPAAESMRLMALVGVPERQGDLVPASPA</sequence>
<dbReference type="InterPro" id="IPR006108">
    <property type="entry name" value="3HC_DH_C"/>
</dbReference>
<dbReference type="GO" id="GO:0070403">
    <property type="term" value="F:NAD+ binding"/>
    <property type="evidence" value="ECO:0007669"/>
    <property type="project" value="InterPro"/>
</dbReference>
<dbReference type="InterPro" id="IPR006176">
    <property type="entry name" value="3-OHacyl-CoA_DH_NAD-bd"/>
</dbReference>
<dbReference type="SUPFAM" id="SSF48179">
    <property type="entry name" value="6-phosphogluconate dehydrogenase C-terminal domain-like"/>
    <property type="match status" value="1"/>
</dbReference>
<dbReference type="Pfam" id="PF02737">
    <property type="entry name" value="3HCDH_N"/>
    <property type="match status" value="1"/>
</dbReference>
<dbReference type="RefSeq" id="WP_150351199.1">
    <property type="nucleotide sequence ID" value="NZ_CP044081.1"/>
</dbReference>
<evidence type="ECO:0000259" key="3">
    <source>
        <dbReference type="Pfam" id="PF02737"/>
    </source>
</evidence>
<dbReference type="Pfam" id="PF00725">
    <property type="entry name" value="3HCDH"/>
    <property type="match status" value="1"/>
</dbReference>
<dbReference type="EMBL" id="CP044081">
    <property type="protein sequence ID" value="QEU09446.1"/>
    <property type="molecule type" value="Genomic_DNA"/>
</dbReference>
<evidence type="ECO:0000313" key="5">
    <source>
        <dbReference type="Proteomes" id="UP000324507"/>
    </source>
</evidence>
<dbReference type="SUPFAM" id="SSF51735">
    <property type="entry name" value="NAD(P)-binding Rossmann-fold domains"/>
    <property type="match status" value="1"/>
</dbReference>
<keyword evidence="1" id="KW-0560">Oxidoreductase</keyword>
<dbReference type="Gene3D" id="1.10.1040.50">
    <property type="match status" value="1"/>
</dbReference>
<dbReference type="GO" id="GO:0008691">
    <property type="term" value="F:3-hydroxybutyryl-CoA dehydrogenase activity"/>
    <property type="evidence" value="ECO:0007669"/>
    <property type="project" value="TreeGrafter"/>
</dbReference>
<gene>
    <name evidence="4" type="ORF">FOB51_16360</name>
</gene>
<organism evidence="4 5">
    <name type="scientific">Paracoccus yeei</name>
    <dbReference type="NCBI Taxonomy" id="147645"/>
    <lineage>
        <taxon>Bacteria</taxon>
        <taxon>Pseudomonadati</taxon>
        <taxon>Pseudomonadota</taxon>
        <taxon>Alphaproteobacteria</taxon>
        <taxon>Rhodobacterales</taxon>
        <taxon>Paracoccaceae</taxon>
        <taxon>Paracoccus</taxon>
    </lineage>
</organism>
<evidence type="ECO:0000313" key="4">
    <source>
        <dbReference type="EMBL" id="QEU09446.1"/>
    </source>
</evidence>
<proteinExistence type="predicted"/>
<feature type="domain" description="3-hydroxyacyl-CoA dehydrogenase C-terminal" evidence="2">
    <location>
        <begin position="185"/>
        <end position="249"/>
    </location>
</feature>
<dbReference type="Proteomes" id="UP000324507">
    <property type="component" value="Chromosome"/>
</dbReference>
<dbReference type="AlphaFoldDB" id="A0A5P2QVQ5"/>
<reference evidence="4 5" key="1">
    <citation type="submission" date="2019-09" db="EMBL/GenBank/DDBJ databases">
        <title>FDA dAtabase for Regulatory Grade micrObial Sequences (FDA-ARGOS): Supporting development and validation of Infectious Disease Dx tests.</title>
        <authorList>
            <person name="Sciortino C."/>
            <person name="Tallon L."/>
            <person name="Sadzewicz L."/>
            <person name="Vavikolanu K."/>
            <person name="Mehta A."/>
            <person name="Aluvathingal J."/>
            <person name="Nadendla S."/>
            <person name="Nandy P."/>
            <person name="Geyer C."/>
            <person name="Yan Y."/>
            <person name="Sichtig H."/>
        </authorList>
    </citation>
    <scope>NUCLEOTIDE SEQUENCE [LARGE SCALE GENOMIC DNA]</scope>
    <source>
        <strain evidence="4 5">FDAARGOS_643</strain>
    </source>
</reference>